<comment type="caution">
    <text evidence="3">The sequence shown here is derived from an EMBL/GenBank/DDBJ whole genome shotgun (WGS) entry which is preliminary data.</text>
</comment>
<feature type="transmembrane region" description="Helical" evidence="2">
    <location>
        <begin position="21"/>
        <end position="41"/>
    </location>
</feature>
<feature type="region of interest" description="Disordered" evidence="1">
    <location>
        <begin position="253"/>
        <end position="345"/>
    </location>
</feature>
<dbReference type="EMBL" id="BOMS01000026">
    <property type="protein sequence ID" value="GIE65957.1"/>
    <property type="molecule type" value="Genomic_DNA"/>
</dbReference>
<keyword evidence="2" id="KW-0472">Membrane</keyword>
<organism evidence="3 4">
    <name type="scientific">Actinoplanes palleronii</name>
    <dbReference type="NCBI Taxonomy" id="113570"/>
    <lineage>
        <taxon>Bacteria</taxon>
        <taxon>Bacillati</taxon>
        <taxon>Actinomycetota</taxon>
        <taxon>Actinomycetes</taxon>
        <taxon>Micromonosporales</taxon>
        <taxon>Micromonosporaceae</taxon>
        <taxon>Actinoplanes</taxon>
    </lineage>
</organism>
<keyword evidence="4" id="KW-1185">Reference proteome</keyword>
<gene>
    <name evidence="3" type="ORF">Apa02nite_020650</name>
</gene>
<name>A0ABQ4B5K4_9ACTN</name>
<evidence type="ECO:0000256" key="2">
    <source>
        <dbReference type="SAM" id="Phobius"/>
    </source>
</evidence>
<keyword evidence="2" id="KW-1133">Transmembrane helix</keyword>
<evidence type="ECO:0000313" key="3">
    <source>
        <dbReference type="EMBL" id="GIE65957.1"/>
    </source>
</evidence>
<evidence type="ECO:0000313" key="4">
    <source>
        <dbReference type="Proteomes" id="UP000624709"/>
    </source>
</evidence>
<feature type="compositionally biased region" description="Low complexity" evidence="1">
    <location>
        <begin position="97"/>
        <end position="111"/>
    </location>
</feature>
<evidence type="ECO:0000256" key="1">
    <source>
        <dbReference type="SAM" id="MobiDB-lite"/>
    </source>
</evidence>
<protein>
    <submittedName>
        <fullName evidence="3">Uncharacterized protein</fullName>
    </submittedName>
</protein>
<accession>A0ABQ4B5K4</accession>
<feature type="compositionally biased region" description="Pro residues" evidence="1">
    <location>
        <begin position="256"/>
        <end position="272"/>
    </location>
</feature>
<reference evidence="3 4" key="1">
    <citation type="submission" date="2021-01" db="EMBL/GenBank/DDBJ databases">
        <title>Whole genome shotgun sequence of Actinoplanes palleronii NBRC 14916.</title>
        <authorList>
            <person name="Komaki H."/>
            <person name="Tamura T."/>
        </authorList>
    </citation>
    <scope>NUCLEOTIDE SEQUENCE [LARGE SCALE GENOMIC DNA]</scope>
    <source>
        <strain evidence="3 4">NBRC 14916</strain>
    </source>
</reference>
<keyword evidence="2" id="KW-0812">Transmembrane</keyword>
<feature type="compositionally biased region" description="Polar residues" evidence="1">
    <location>
        <begin position="84"/>
        <end position="95"/>
    </location>
</feature>
<proteinExistence type="predicted"/>
<feature type="region of interest" description="Disordered" evidence="1">
    <location>
        <begin position="75"/>
        <end position="125"/>
    </location>
</feature>
<sequence length="380" mass="39566">MVMLCGVARGERGAPGVTRRGVRLLVLLGLAVAAYLVLTLFDHAARADEGLADRLPGTAVPADAVKAATADVTKIAHEPKRSVPKQTAPKQTAPTRSVPKVAVPKPSAPKVHSQSTHRPRITTPEVHAPKTPAAKKLHTPKLHTPKLHTPKLHAPLKIPSAEVRTGETVRRVRAGTSKLRQTLSDAVQEAARGAVTPARTLVSRQPLPTLAPLLPLPDLTALRDLAPIELPTLPQVEVPALPDLPQVELSTLPERPALPPLPGPAPPRPPVPAQMHLLAQAPASGLPGVTEPPARQTPVTEPPALHPPLRTSPSPATPLPAQPAGHPTPGGQARDSGGGTAPVMGTLASTWWPELAAAGRRAAIDLLACGRTVRHAGPPS</sequence>
<dbReference type="Proteomes" id="UP000624709">
    <property type="component" value="Unassembled WGS sequence"/>
</dbReference>